<dbReference type="AlphaFoldDB" id="A0A291GGD3"/>
<dbReference type="InterPro" id="IPR036318">
    <property type="entry name" value="FAD-bd_PCMH-like_sf"/>
</dbReference>
<comment type="similarity">
    <text evidence="2">Belongs to the FAD-binding oxidoreductase/transferase type 4 family.</text>
</comment>
<evidence type="ECO:0000256" key="4">
    <source>
        <dbReference type="ARBA" id="ARBA00022827"/>
    </source>
</evidence>
<dbReference type="SUPFAM" id="SSF56176">
    <property type="entry name" value="FAD-binding/transporter-associated domain-like"/>
    <property type="match status" value="1"/>
</dbReference>
<dbReference type="InterPro" id="IPR016167">
    <property type="entry name" value="FAD-bd_PCMH_sub1"/>
</dbReference>
<dbReference type="Gene3D" id="3.30.43.10">
    <property type="entry name" value="Uridine Diphospho-n-acetylenolpyruvylglucosamine Reductase, domain 2"/>
    <property type="match status" value="1"/>
</dbReference>
<evidence type="ECO:0000256" key="1">
    <source>
        <dbReference type="ARBA" id="ARBA00001974"/>
    </source>
</evidence>
<dbReference type="SUPFAM" id="SSF55103">
    <property type="entry name" value="FAD-linked oxidases, C-terminal domain"/>
    <property type="match status" value="1"/>
</dbReference>
<dbReference type="InterPro" id="IPR016166">
    <property type="entry name" value="FAD-bd_PCMH"/>
</dbReference>
<sequence>MTQPATPEFLDRLDAALPPGMLRDRRPGELEDPRGRYHGQAAAIACPKTVEEVATVVRLCHEAGVGIVPLGGGTGLVLGQIAYEGPAPVVLSLERMTHIRAVYPQENMIVAEAGAILADVQNAAEEAGRLFPLSLGAEGTCRIGGNLSTNAGGLNVLRYGNARELCLGIEAVLPDGQIFHGLKRLRKDNTGYDIRNLLIGAEGTLGVITAAALRLFPRPERTAAAILVVPSPAAALELLNMAQGIAGEGISAFELISGMGLEFLAETVPDIRQPFETRPEWCVFMDLGVSGASDPDEMLATLFERAFEAGLVSDGVIAQSEAQRQEFWTLRETIPEGNKRIGSISSHDISIPLSRIAAFIPEGIERLSELGDVRVNAFGHLGDGNLHYNVFPAKGRDRSEYENIRAEVKRVVHDLVAEYDGSFSAEHGVGRLKAEDLERYGDPAKLSAMRAIKAALDPKGIMNPGAVLRG</sequence>
<dbReference type="Pfam" id="PF01565">
    <property type="entry name" value="FAD_binding_4"/>
    <property type="match status" value="1"/>
</dbReference>
<accession>A0A291GGD3</accession>
<dbReference type="KEGG" id="ceh:CEW89_17710"/>
<dbReference type="PANTHER" id="PTHR43716:SF2">
    <property type="entry name" value="BLL6224 PROTEIN"/>
    <property type="match status" value="1"/>
</dbReference>
<dbReference type="FunFam" id="1.10.45.10:FF:000001">
    <property type="entry name" value="D-lactate dehydrogenase mitochondrial"/>
    <property type="match status" value="1"/>
</dbReference>
<dbReference type="PROSITE" id="PS51387">
    <property type="entry name" value="FAD_PCMH"/>
    <property type="match status" value="1"/>
</dbReference>
<dbReference type="InterPro" id="IPR006094">
    <property type="entry name" value="Oxid_FAD_bind_N"/>
</dbReference>
<dbReference type="Pfam" id="PF02913">
    <property type="entry name" value="FAD-oxidase_C"/>
    <property type="match status" value="1"/>
</dbReference>
<comment type="cofactor">
    <cofactor evidence="1">
        <name>FAD</name>
        <dbReference type="ChEBI" id="CHEBI:57692"/>
    </cofactor>
</comment>
<dbReference type="Gene3D" id="3.30.70.2190">
    <property type="match status" value="1"/>
</dbReference>
<evidence type="ECO:0000256" key="3">
    <source>
        <dbReference type="ARBA" id="ARBA00022630"/>
    </source>
</evidence>
<dbReference type="InterPro" id="IPR016171">
    <property type="entry name" value="Vanillyl_alc_oxidase_C-sub2"/>
</dbReference>
<name>A0A291GGD3_9RHOB</name>
<dbReference type="STRING" id="1758178.GCA_001550095_03062"/>
<protein>
    <submittedName>
        <fullName evidence="6">Hydroxyacid dehydrogenase</fullName>
    </submittedName>
</protein>
<evidence type="ECO:0000313" key="6">
    <source>
        <dbReference type="EMBL" id="ATG49247.1"/>
    </source>
</evidence>
<dbReference type="GO" id="GO:0022904">
    <property type="term" value="P:respiratory electron transport chain"/>
    <property type="evidence" value="ECO:0007669"/>
    <property type="project" value="TreeGrafter"/>
</dbReference>
<dbReference type="Proteomes" id="UP000217935">
    <property type="component" value="Chromosome"/>
</dbReference>
<dbReference type="InterPro" id="IPR004113">
    <property type="entry name" value="FAD-bd_oxidored_4_C"/>
</dbReference>
<reference evidence="6 7" key="1">
    <citation type="submission" date="2017-06" db="EMBL/GenBank/DDBJ databases">
        <title>Celeribacter sp. TSPH2 complete genome sequence.</title>
        <authorList>
            <person name="Woo J.-H."/>
            <person name="Kim H.-S."/>
        </authorList>
    </citation>
    <scope>NUCLEOTIDE SEQUENCE [LARGE SCALE GENOMIC DNA]</scope>
    <source>
        <strain evidence="6 7">TSPH2</strain>
    </source>
</reference>
<dbReference type="Gene3D" id="3.30.70.2740">
    <property type="match status" value="1"/>
</dbReference>
<dbReference type="Gene3D" id="1.10.45.10">
    <property type="entry name" value="Vanillyl-alcohol Oxidase, Chain A, domain 4"/>
    <property type="match status" value="1"/>
</dbReference>
<dbReference type="PANTHER" id="PTHR43716">
    <property type="entry name" value="D-2-HYDROXYGLUTARATE DEHYDROGENASE, MITOCHONDRIAL"/>
    <property type="match status" value="1"/>
</dbReference>
<dbReference type="InterPro" id="IPR016164">
    <property type="entry name" value="FAD-linked_Oxase-like_C"/>
</dbReference>
<dbReference type="InterPro" id="IPR016169">
    <property type="entry name" value="FAD-bd_PCMH_sub2"/>
</dbReference>
<evidence type="ECO:0000256" key="2">
    <source>
        <dbReference type="ARBA" id="ARBA00008000"/>
    </source>
</evidence>
<dbReference type="GO" id="GO:0003824">
    <property type="term" value="F:catalytic activity"/>
    <property type="evidence" value="ECO:0007669"/>
    <property type="project" value="InterPro"/>
</dbReference>
<proteinExistence type="inferred from homology"/>
<gene>
    <name evidence="6" type="ORF">CEW89_17710</name>
</gene>
<keyword evidence="3" id="KW-0285">Flavoprotein</keyword>
<dbReference type="InterPro" id="IPR051264">
    <property type="entry name" value="FAD-oxidored/transferase_4"/>
</dbReference>
<keyword evidence="4" id="KW-0274">FAD</keyword>
<dbReference type="EMBL" id="CP022196">
    <property type="protein sequence ID" value="ATG49247.1"/>
    <property type="molecule type" value="Genomic_DNA"/>
</dbReference>
<dbReference type="GO" id="GO:0071949">
    <property type="term" value="F:FAD binding"/>
    <property type="evidence" value="ECO:0007669"/>
    <property type="project" value="InterPro"/>
</dbReference>
<evidence type="ECO:0000313" key="7">
    <source>
        <dbReference type="Proteomes" id="UP000217935"/>
    </source>
</evidence>
<organism evidence="6 7">
    <name type="scientific">Celeribacter ethanolicus</name>
    <dbReference type="NCBI Taxonomy" id="1758178"/>
    <lineage>
        <taxon>Bacteria</taxon>
        <taxon>Pseudomonadati</taxon>
        <taxon>Pseudomonadota</taxon>
        <taxon>Alphaproteobacteria</taxon>
        <taxon>Rhodobacterales</taxon>
        <taxon>Roseobacteraceae</taxon>
        <taxon>Celeribacter</taxon>
    </lineage>
</organism>
<feature type="domain" description="FAD-binding PCMH-type" evidence="5">
    <location>
        <begin position="37"/>
        <end position="218"/>
    </location>
</feature>
<dbReference type="OrthoDB" id="9811557at2"/>
<evidence type="ECO:0000259" key="5">
    <source>
        <dbReference type="PROSITE" id="PS51387"/>
    </source>
</evidence>
<keyword evidence="7" id="KW-1185">Reference proteome</keyword>
<dbReference type="RefSeq" id="WP_096806794.1">
    <property type="nucleotide sequence ID" value="NZ_CP022196.1"/>
</dbReference>
<dbReference type="Gene3D" id="3.30.465.10">
    <property type="match status" value="1"/>
</dbReference>